<keyword evidence="7 10" id="KW-0472">Membrane</keyword>
<keyword evidence="13" id="KW-1185">Reference proteome</keyword>
<evidence type="ECO:0000256" key="2">
    <source>
        <dbReference type="ARBA" id="ARBA00022475"/>
    </source>
</evidence>
<reference evidence="12 13" key="1">
    <citation type="submission" date="2024-01" db="EMBL/GenBank/DDBJ databases">
        <title>Hyphobacterium bacterium isolated from marine sediment.</title>
        <authorList>
            <person name="Zhao S."/>
        </authorList>
    </citation>
    <scope>NUCLEOTIDE SEQUENCE [LARGE SCALE GENOMIC DNA]</scope>
    <source>
        <strain evidence="12 13">Y60-23</strain>
    </source>
</reference>
<dbReference type="RefSeq" id="WP_330195951.1">
    <property type="nucleotide sequence ID" value="NZ_JAZDRO010000002.1"/>
</dbReference>
<dbReference type="InterPro" id="IPR014163">
    <property type="entry name" value="Tol-Pal_TolQ"/>
</dbReference>
<evidence type="ECO:0000256" key="7">
    <source>
        <dbReference type="ARBA" id="ARBA00023136"/>
    </source>
</evidence>
<comment type="similarity">
    <text evidence="9">Belongs to the exbB/tolQ family.</text>
</comment>
<keyword evidence="9" id="KW-0653">Protein transport</keyword>
<dbReference type="Proteomes" id="UP001310692">
    <property type="component" value="Unassembled WGS sequence"/>
</dbReference>
<evidence type="ECO:0000256" key="9">
    <source>
        <dbReference type="RuleBase" id="RU004057"/>
    </source>
</evidence>
<comment type="subcellular location">
    <subcellularLocation>
        <location evidence="1">Cell membrane</location>
        <topology evidence="1">Multi-pass membrane protein</topology>
    </subcellularLocation>
    <subcellularLocation>
        <location evidence="9">Membrane</location>
        <topology evidence="9">Multi-pass membrane protein</topology>
    </subcellularLocation>
</comment>
<evidence type="ECO:0000256" key="4">
    <source>
        <dbReference type="ARBA" id="ARBA00022618"/>
    </source>
</evidence>
<keyword evidence="5 10" id="KW-0812">Transmembrane</keyword>
<evidence type="ECO:0000259" key="11">
    <source>
        <dbReference type="Pfam" id="PF01618"/>
    </source>
</evidence>
<keyword evidence="8" id="KW-0131">Cell cycle</keyword>
<dbReference type="InterPro" id="IPR002898">
    <property type="entry name" value="MotA_ExbB_proton_chnl"/>
</dbReference>
<evidence type="ECO:0000256" key="5">
    <source>
        <dbReference type="ARBA" id="ARBA00022692"/>
    </source>
</evidence>
<accession>A0ABU7LYZ3</accession>
<dbReference type="NCBIfam" id="TIGR02796">
    <property type="entry name" value="tolQ"/>
    <property type="match status" value="1"/>
</dbReference>
<keyword evidence="3" id="KW-0997">Cell inner membrane</keyword>
<name>A0ABU7LYZ3_9PROT</name>
<evidence type="ECO:0000256" key="1">
    <source>
        <dbReference type="ARBA" id="ARBA00004651"/>
    </source>
</evidence>
<dbReference type="PANTHER" id="PTHR30625">
    <property type="entry name" value="PROTEIN TOLQ"/>
    <property type="match status" value="1"/>
</dbReference>
<feature type="domain" description="MotA/TolQ/ExbB proton channel" evidence="11">
    <location>
        <begin position="86"/>
        <end position="203"/>
    </location>
</feature>
<dbReference type="PANTHER" id="PTHR30625:SF3">
    <property type="entry name" value="TOL-PAL SYSTEM PROTEIN TOLQ"/>
    <property type="match status" value="1"/>
</dbReference>
<comment type="caution">
    <text evidence="12">The sequence shown here is derived from an EMBL/GenBank/DDBJ whole genome shotgun (WGS) entry which is preliminary data.</text>
</comment>
<evidence type="ECO:0000256" key="3">
    <source>
        <dbReference type="ARBA" id="ARBA00022519"/>
    </source>
</evidence>
<feature type="transmembrane region" description="Helical" evidence="10">
    <location>
        <begin position="127"/>
        <end position="150"/>
    </location>
</feature>
<proteinExistence type="inferred from homology"/>
<keyword evidence="2" id="KW-1003">Cell membrane</keyword>
<feature type="transmembrane region" description="Helical" evidence="10">
    <location>
        <begin position="170"/>
        <end position="195"/>
    </location>
</feature>
<organism evidence="12 13">
    <name type="scientific">Hyphobacterium marinum</name>
    <dbReference type="NCBI Taxonomy" id="3116574"/>
    <lineage>
        <taxon>Bacteria</taxon>
        <taxon>Pseudomonadati</taxon>
        <taxon>Pseudomonadota</taxon>
        <taxon>Alphaproteobacteria</taxon>
        <taxon>Maricaulales</taxon>
        <taxon>Maricaulaceae</taxon>
        <taxon>Hyphobacterium</taxon>
    </lineage>
</organism>
<evidence type="ECO:0000256" key="8">
    <source>
        <dbReference type="ARBA" id="ARBA00023306"/>
    </source>
</evidence>
<feature type="transmembrane region" description="Helical" evidence="10">
    <location>
        <begin position="26"/>
        <end position="47"/>
    </location>
</feature>
<gene>
    <name evidence="12" type="primary">tolQ</name>
    <name evidence="12" type="ORF">V0U35_06920</name>
</gene>
<evidence type="ECO:0000313" key="13">
    <source>
        <dbReference type="Proteomes" id="UP001310692"/>
    </source>
</evidence>
<dbReference type="EMBL" id="JAZDRO010000002">
    <property type="protein sequence ID" value="MEE2566410.1"/>
    <property type="molecule type" value="Genomic_DNA"/>
</dbReference>
<keyword evidence="6 10" id="KW-1133">Transmembrane helix</keyword>
<evidence type="ECO:0000256" key="10">
    <source>
        <dbReference type="SAM" id="Phobius"/>
    </source>
</evidence>
<dbReference type="Pfam" id="PF01618">
    <property type="entry name" value="MotA_ExbB"/>
    <property type="match status" value="1"/>
</dbReference>
<protein>
    <submittedName>
        <fullName evidence="12">Protein TolQ</fullName>
    </submittedName>
</protein>
<dbReference type="InterPro" id="IPR050790">
    <property type="entry name" value="ExbB/TolQ_transport"/>
</dbReference>
<evidence type="ECO:0000313" key="12">
    <source>
        <dbReference type="EMBL" id="MEE2566410.1"/>
    </source>
</evidence>
<evidence type="ECO:0000256" key="6">
    <source>
        <dbReference type="ARBA" id="ARBA00022989"/>
    </source>
</evidence>
<keyword evidence="4" id="KW-0132">Cell division</keyword>
<sequence>MDATIVELAPAAQDFGFLELFWRADWVVKAVMAVLAIMSIWSWAIAIDKWLALRSARAKASNFESEFWSGRSMDSLTEEFARRPKDPFSRVFAAALREWEGRNAGERVSRAAGAEAGRELNRLESGLGMLATIASSAPFIGLFGTVWGIMNSFRSIAATRDTNLAVVAPGIAEALFATALGLLAAVPAVIFFNALSANLGGYAAKLEGFADELSALADREGGN</sequence>
<keyword evidence="9" id="KW-0813">Transport</keyword>